<dbReference type="SUPFAM" id="SSF56281">
    <property type="entry name" value="Metallo-hydrolase/oxidoreductase"/>
    <property type="match status" value="1"/>
</dbReference>
<dbReference type="Gene3D" id="3.60.15.10">
    <property type="entry name" value="Ribonuclease Z/Hydroxyacylglutathione hydrolase-like"/>
    <property type="match status" value="1"/>
</dbReference>
<keyword evidence="1" id="KW-0378">Hydrolase</keyword>
<comment type="caution">
    <text evidence="3">The sequence shown here is derived from an EMBL/GenBank/DDBJ whole genome shotgun (WGS) entry which is preliminary data.</text>
</comment>
<dbReference type="Proteomes" id="UP000824150">
    <property type="component" value="Unassembled WGS sequence"/>
</dbReference>
<reference evidence="3" key="1">
    <citation type="journal article" date="2021" name="PeerJ">
        <title>Extensive microbial diversity within the chicken gut microbiome revealed by metagenomics and culture.</title>
        <authorList>
            <person name="Gilroy R."/>
            <person name="Ravi A."/>
            <person name="Getino M."/>
            <person name="Pursley I."/>
            <person name="Horton D.L."/>
            <person name="Alikhan N.F."/>
            <person name="Baker D."/>
            <person name="Gharbi K."/>
            <person name="Hall N."/>
            <person name="Watson M."/>
            <person name="Adriaenssens E.M."/>
            <person name="Foster-Nyarko E."/>
            <person name="Jarju S."/>
            <person name="Secka A."/>
            <person name="Antonio M."/>
            <person name="Oren A."/>
            <person name="Chaudhuri R.R."/>
            <person name="La Ragione R."/>
            <person name="Hildebrand F."/>
            <person name="Pallen M.J."/>
        </authorList>
    </citation>
    <scope>NUCLEOTIDE SEQUENCE</scope>
    <source>
        <strain evidence="3">687</strain>
    </source>
</reference>
<dbReference type="GO" id="GO:0016787">
    <property type="term" value="F:hydrolase activity"/>
    <property type="evidence" value="ECO:0007669"/>
    <property type="project" value="UniProtKB-KW"/>
</dbReference>
<evidence type="ECO:0000313" key="4">
    <source>
        <dbReference type="Proteomes" id="UP000824150"/>
    </source>
</evidence>
<protein>
    <submittedName>
        <fullName evidence="3">MBL fold metallo-hydrolase</fullName>
    </submittedName>
</protein>
<name>A0A9E2NSQ5_9GAMM</name>
<evidence type="ECO:0000313" key="3">
    <source>
        <dbReference type="EMBL" id="MBU3827481.1"/>
    </source>
</evidence>
<dbReference type="InterPro" id="IPR001279">
    <property type="entry name" value="Metallo-B-lactamas"/>
</dbReference>
<gene>
    <name evidence="3" type="ORF">IAA31_08370</name>
</gene>
<dbReference type="PANTHER" id="PTHR43546:SF9">
    <property type="entry name" value="L-ASCORBATE-6-PHOSPHATE LACTONASE ULAG-RELATED"/>
    <property type="match status" value="1"/>
</dbReference>
<dbReference type="PANTHER" id="PTHR43546">
    <property type="entry name" value="UPF0173 METAL-DEPENDENT HYDROLASE MJ1163-RELATED"/>
    <property type="match status" value="1"/>
</dbReference>
<reference evidence="3" key="2">
    <citation type="submission" date="2021-04" db="EMBL/GenBank/DDBJ databases">
        <authorList>
            <person name="Gilroy R."/>
        </authorList>
    </citation>
    <scope>NUCLEOTIDE SEQUENCE</scope>
    <source>
        <strain evidence="3">687</strain>
    </source>
</reference>
<accession>A0A9E2NSQ5</accession>
<dbReference type="Pfam" id="PF12706">
    <property type="entry name" value="Lactamase_B_2"/>
    <property type="match status" value="1"/>
</dbReference>
<feature type="domain" description="Metallo-beta-lactamase" evidence="2">
    <location>
        <begin position="19"/>
        <end position="226"/>
    </location>
</feature>
<sequence length="262" mass="28695">MQFTQIRSATAIVNYAGIRFLIDPMLGSKGSIPALPAEICPNPPQAMPLHDLPLPVDEIVAQVDAILATHLHFDHFDEAAVKLLPHDLPVICQDAKDALQLKAWGFSEILVLTHTGIDFKGIKLTKVGAMHGEPCKIEAVYESIHMRGQACGVIFTAPNEPTFYLAGDTIYCAYVEAALDMFKPQVMAVNACGASVRNHGHIIFDVADMRKLHAYAPTVQVIATHMDNVGHATVWRPDLKALKQELNWQNLAIPADGETLVY</sequence>
<dbReference type="AlphaFoldDB" id="A0A9E2NSQ5"/>
<dbReference type="InterPro" id="IPR036866">
    <property type="entry name" value="RibonucZ/Hydroxyglut_hydro"/>
</dbReference>
<evidence type="ECO:0000259" key="2">
    <source>
        <dbReference type="Pfam" id="PF12706"/>
    </source>
</evidence>
<organism evidence="3 4">
    <name type="scientific">Candidatus Anaerobiospirillum merdipullorum</name>
    <dbReference type="NCBI Taxonomy" id="2838450"/>
    <lineage>
        <taxon>Bacteria</taxon>
        <taxon>Pseudomonadati</taxon>
        <taxon>Pseudomonadota</taxon>
        <taxon>Gammaproteobacteria</taxon>
        <taxon>Aeromonadales</taxon>
        <taxon>Succinivibrionaceae</taxon>
        <taxon>Anaerobiospirillum</taxon>
    </lineage>
</organism>
<dbReference type="EMBL" id="JAHLFG010000091">
    <property type="protein sequence ID" value="MBU3827481.1"/>
    <property type="molecule type" value="Genomic_DNA"/>
</dbReference>
<dbReference type="InterPro" id="IPR050114">
    <property type="entry name" value="UPF0173_UPF0282_UlaG_hydrolase"/>
</dbReference>
<evidence type="ECO:0000256" key="1">
    <source>
        <dbReference type="ARBA" id="ARBA00022801"/>
    </source>
</evidence>
<proteinExistence type="predicted"/>